<dbReference type="KEGG" id="ccal:108623601"/>
<dbReference type="PANTHER" id="PTHR11999">
    <property type="entry name" value="GROUP II PYRIDOXAL-5-PHOSPHATE DECARBOXYLASE"/>
    <property type="match status" value="1"/>
</dbReference>
<dbReference type="GO" id="GO:0006584">
    <property type="term" value="P:catecholamine metabolic process"/>
    <property type="evidence" value="ECO:0007669"/>
    <property type="project" value="TreeGrafter"/>
</dbReference>
<dbReference type="Pfam" id="PF00282">
    <property type="entry name" value="Pyridoxal_deC"/>
    <property type="match status" value="1"/>
</dbReference>
<dbReference type="Gene3D" id="3.40.640.10">
    <property type="entry name" value="Type I PLP-dependent aspartate aminotransferase-like (Major domain)"/>
    <property type="match status" value="1"/>
</dbReference>
<evidence type="ECO:0000313" key="7">
    <source>
        <dbReference type="RefSeq" id="XP_017877685.2"/>
    </source>
</evidence>
<dbReference type="AlphaFoldDB" id="A0AAJ7N4T7"/>
<dbReference type="SUPFAM" id="SSF53383">
    <property type="entry name" value="PLP-dependent transferases"/>
    <property type="match status" value="1"/>
</dbReference>
<keyword evidence="2 4" id="KW-0663">Pyridoxal phosphate</keyword>
<protein>
    <submittedName>
        <fullName evidence="7">Aromatic-L-amino-acid decarboxylase-like</fullName>
    </submittedName>
</protein>
<dbReference type="GO" id="GO:0019752">
    <property type="term" value="P:carboxylic acid metabolic process"/>
    <property type="evidence" value="ECO:0007669"/>
    <property type="project" value="InterPro"/>
</dbReference>
<dbReference type="InterPro" id="IPR010977">
    <property type="entry name" value="Aromatic_deC"/>
</dbReference>
<dbReference type="GO" id="GO:0004058">
    <property type="term" value="F:aromatic-L-amino-acid decarboxylase activity"/>
    <property type="evidence" value="ECO:0007669"/>
    <property type="project" value="TreeGrafter"/>
</dbReference>
<feature type="modified residue" description="N6-(pyridoxal phosphate)lysine" evidence="4">
    <location>
        <position position="158"/>
    </location>
</feature>
<sequence>GSASETTLVCLLAAKEETTRRVKRSHPDWEENFIKTKLVAYTSDQSNSSVEKGGMLASIPMKLLATDEKCVLRGDTLLKAIKADLEKGLIPCCVVATLGTTGTCAFDNLQELGPICNEYNIWLHVDAAYAGAAFICPEYRYLMSGVEYCDSFNMNAHKWLLVNFDCSALWYVREK</sequence>
<dbReference type="PANTHER" id="PTHR11999:SF60">
    <property type="entry name" value="3,4-DIHYDROXYPHENYLACETALDEHYDE SYNTHASE"/>
    <property type="match status" value="1"/>
</dbReference>
<dbReference type="RefSeq" id="XP_017877685.2">
    <property type="nucleotide sequence ID" value="XM_018022196.2"/>
</dbReference>
<dbReference type="GO" id="GO:0005737">
    <property type="term" value="C:cytoplasm"/>
    <property type="evidence" value="ECO:0007669"/>
    <property type="project" value="TreeGrafter"/>
</dbReference>
<evidence type="ECO:0000256" key="2">
    <source>
        <dbReference type="ARBA" id="ARBA00022898"/>
    </source>
</evidence>
<feature type="non-terminal residue" evidence="7">
    <location>
        <position position="1"/>
    </location>
</feature>
<keyword evidence="6" id="KW-1185">Reference proteome</keyword>
<dbReference type="Proteomes" id="UP000694925">
    <property type="component" value="Unplaced"/>
</dbReference>
<reference evidence="7" key="1">
    <citation type="submission" date="2025-08" db="UniProtKB">
        <authorList>
            <consortium name="RefSeq"/>
        </authorList>
    </citation>
    <scope>IDENTIFICATION</scope>
    <source>
        <tissue evidence="7">Whole body</tissue>
    </source>
</reference>
<dbReference type="InterPro" id="IPR015421">
    <property type="entry name" value="PyrdxlP-dep_Trfase_major"/>
</dbReference>
<evidence type="ECO:0000256" key="1">
    <source>
        <dbReference type="ARBA" id="ARBA00001933"/>
    </source>
</evidence>
<comment type="similarity">
    <text evidence="5">Belongs to the group II decarboxylase family.</text>
</comment>
<name>A0AAJ7N4T7_9HYME</name>
<dbReference type="GO" id="GO:0030170">
    <property type="term" value="F:pyridoxal phosphate binding"/>
    <property type="evidence" value="ECO:0007669"/>
    <property type="project" value="InterPro"/>
</dbReference>
<dbReference type="InterPro" id="IPR015424">
    <property type="entry name" value="PyrdxlP-dep_Trfase"/>
</dbReference>
<comment type="cofactor">
    <cofactor evidence="1 4 5">
        <name>pyridoxal 5'-phosphate</name>
        <dbReference type="ChEBI" id="CHEBI:597326"/>
    </cofactor>
</comment>
<accession>A0AAJ7N4T7</accession>
<gene>
    <name evidence="7" type="primary">LOC108623601</name>
</gene>
<organism evidence="6 7">
    <name type="scientific">Ceratina calcarata</name>
    <dbReference type="NCBI Taxonomy" id="156304"/>
    <lineage>
        <taxon>Eukaryota</taxon>
        <taxon>Metazoa</taxon>
        <taxon>Ecdysozoa</taxon>
        <taxon>Arthropoda</taxon>
        <taxon>Hexapoda</taxon>
        <taxon>Insecta</taxon>
        <taxon>Pterygota</taxon>
        <taxon>Neoptera</taxon>
        <taxon>Endopterygota</taxon>
        <taxon>Hymenoptera</taxon>
        <taxon>Apocrita</taxon>
        <taxon>Aculeata</taxon>
        <taxon>Apoidea</taxon>
        <taxon>Anthophila</taxon>
        <taxon>Apidae</taxon>
        <taxon>Ceratina</taxon>
        <taxon>Zadontomerus</taxon>
    </lineage>
</organism>
<keyword evidence="3 5" id="KW-0456">Lyase</keyword>
<evidence type="ECO:0000256" key="4">
    <source>
        <dbReference type="PIRSR" id="PIRSR602129-50"/>
    </source>
</evidence>
<dbReference type="GeneID" id="108623601"/>
<evidence type="ECO:0000256" key="3">
    <source>
        <dbReference type="ARBA" id="ARBA00023239"/>
    </source>
</evidence>
<evidence type="ECO:0000256" key="5">
    <source>
        <dbReference type="RuleBase" id="RU000382"/>
    </source>
</evidence>
<evidence type="ECO:0000313" key="6">
    <source>
        <dbReference type="Proteomes" id="UP000694925"/>
    </source>
</evidence>
<dbReference type="InterPro" id="IPR002129">
    <property type="entry name" value="PyrdxlP-dep_de-COase"/>
</dbReference>
<proteinExistence type="inferred from homology"/>